<dbReference type="OrthoDB" id="2310150at2759"/>
<dbReference type="AlphaFoldDB" id="Q23TX8"/>
<dbReference type="SUPFAM" id="SSF51430">
    <property type="entry name" value="NAD(P)-linked oxidoreductase"/>
    <property type="match status" value="1"/>
</dbReference>
<accession>Q23TX8</accession>
<dbReference type="OMA" id="NRWIEHD"/>
<dbReference type="KEGG" id="tet:TTHERM_00962090"/>
<keyword evidence="3" id="KW-0560">Oxidoreductase</keyword>
<dbReference type="HOGENOM" id="CLU_023205_2_0_1"/>
<dbReference type="EMBL" id="GG662632">
    <property type="protein sequence ID" value="EAS00003.1"/>
    <property type="molecule type" value="Genomic_DNA"/>
</dbReference>
<evidence type="ECO:0000256" key="2">
    <source>
        <dbReference type="ARBA" id="ARBA00022857"/>
    </source>
</evidence>
<evidence type="ECO:0000256" key="3">
    <source>
        <dbReference type="ARBA" id="ARBA00023002"/>
    </source>
</evidence>
<sequence length="362" mass="40973">MEYRFLGNTGLKVSAIGFGNGLNSDTPDKLKITIELVKRAYSLGINFFDTAEFYGCGEGEIQFGEAFKALGAPRQELVISSKIFWAVPLNSPNLKKVNQIGLSRKHIFEGVKASLKRLQLDYLDIVFCHRFDEDTSLEETAKAFNDLIKQGLIHYWGTSEWSASEIFEVKEVCARLNLTPPVTEQPQYSMMVRDKFEVEYGRLFDKYRLGATVWSPLCNGILTGKYNDGTFPSGSRLQEFKDSPFLKRIYDLYFAEDKKEKLLKLLNGLANVAKKLGCTQSQLAMAWVLANQDVSAAITGATRLEQLDDTVKSVEFIKKITPEVNKEIDEILGNKPMPGMDVKSFGLKKHTRRELMIIKNQY</sequence>
<dbReference type="eggNOG" id="KOG1575">
    <property type="taxonomic scope" value="Eukaryota"/>
</dbReference>
<proteinExistence type="inferred from homology"/>
<dbReference type="RefSeq" id="XP_001020248.1">
    <property type="nucleotide sequence ID" value="XM_001020248.1"/>
</dbReference>
<keyword evidence="6" id="KW-1185">Reference proteome</keyword>
<name>Q23TX8_TETTS</name>
<evidence type="ECO:0000313" key="5">
    <source>
        <dbReference type="EMBL" id="EAS00003.1"/>
    </source>
</evidence>
<reference evidence="6" key="1">
    <citation type="journal article" date="2006" name="PLoS Biol.">
        <title>Macronuclear genome sequence of the ciliate Tetrahymena thermophila, a model eukaryote.</title>
        <authorList>
            <person name="Eisen J.A."/>
            <person name="Coyne R.S."/>
            <person name="Wu M."/>
            <person name="Wu D."/>
            <person name="Thiagarajan M."/>
            <person name="Wortman J.R."/>
            <person name="Badger J.H."/>
            <person name="Ren Q."/>
            <person name="Amedeo P."/>
            <person name="Jones K.M."/>
            <person name="Tallon L.J."/>
            <person name="Delcher A.L."/>
            <person name="Salzberg S.L."/>
            <person name="Silva J.C."/>
            <person name="Haas B.J."/>
            <person name="Majoros W.H."/>
            <person name="Farzad M."/>
            <person name="Carlton J.M."/>
            <person name="Smith R.K. Jr."/>
            <person name="Garg J."/>
            <person name="Pearlman R.E."/>
            <person name="Karrer K.M."/>
            <person name="Sun L."/>
            <person name="Manning G."/>
            <person name="Elde N.C."/>
            <person name="Turkewitz A.P."/>
            <person name="Asai D.J."/>
            <person name="Wilkes D.E."/>
            <person name="Wang Y."/>
            <person name="Cai H."/>
            <person name="Collins K."/>
            <person name="Stewart B.A."/>
            <person name="Lee S.R."/>
            <person name="Wilamowska K."/>
            <person name="Weinberg Z."/>
            <person name="Ruzzo W.L."/>
            <person name="Wloga D."/>
            <person name="Gaertig J."/>
            <person name="Frankel J."/>
            <person name="Tsao C.-C."/>
            <person name="Gorovsky M.A."/>
            <person name="Keeling P.J."/>
            <person name="Waller R.F."/>
            <person name="Patron N.J."/>
            <person name="Cherry J.M."/>
            <person name="Stover N.A."/>
            <person name="Krieger C.J."/>
            <person name="del Toro C."/>
            <person name="Ryder H.F."/>
            <person name="Williamson S.C."/>
            <person name="Barbeau R.A."/>
            <person name="Hamilton E.P."/>
            <person name="Orias E."/>
        </authorList>
    </citation>
    <scope>NUCLEOTIDE SEQUENCE [LARGE SCALE GENOMIC DNA]</scope>
    <source>
        <strain evidence="6">SB210</strain>
    </source>
</reference>
<evidence type="ECO:0000256" key="1">
    <source>
        <dbReference type="ARBA" id="ARBA00006515"/>
    </source>
</evidence>
<dbReference type="Gene3D" id="3.20.20.100">
    <property type="entry name" value="NADP-dependent oxidoreductase domain"/>
    <property type="match status" value="1"/>
</dbReference>
<dbReference type="PANTHER" id="PTHR43150">
    <property type="entry name" value="HYPERKINETIC, ISOFORM M"/>
    <property type="match status" value="1"/>
</dbReference>
<evidence type="ECO:0000259" key="4">
    <source>
        <dbReference type="Pfam" id="PF00248"/>
    </source>
</evidence>
<dbReference type="PANTHER" id="PTHR43150:SF2">
    <property type="entry name" value="HYPERKINETIC, ISOFORM M"/>
    <property type="match status" value="1"/>
</dbReference>
<dbReference type="Pfam" id="PF00248">
    <property type="entry name" value="Aldo_ket_red"/>
    <property type="match status" value="1"/>
</dbReference>
<keyword evidence="2" id="KW-0521">NADP</keyword>
<dbReference type="GeneID" id="7828974"/>
<dbReference type="STRING" id="312017.Q23TX8"/>
<dbReference type="InterPro" id="IPR005399">
    <property type="entry name" value="K_chnl_volt-dep_bsu_KCNAB-rel"/>
</dbReference>
<protein>
    <submittedName>
        <fullName evidence="5">Aldo/keto reductase family oxidoreductase</fullName>
    </submittedName>
</protein>
<feature type="domain" description="NADP-dependent oxidoreductase" evidence="4">
    <location>
        <begin position="31"/>
        <end position="331"/>
    </location>
</feature>
<dbReference type="InterPro" id="IPR023210">
    <property type="entry name" value="NADP_OxRdtase_dom"/>
</dbReference>
<dbReference type="GO" id="GO:0016491">
    <property type="term" value="F:oxidoreductase activity"/>
    <property type="evidence" value="ECO:0007669"/>
    <property type="project" value="UniProtKB-KW"/>
</dbReference>
<comment type="similarity">
    <text evidence="1">Belongs to the shaker potassium channel beta subunit family.</text>
</comment>
<evidence type="ECO:0000313" key="6">
    <source>
        <dbReference type="Proteomes" id="UP000009168"/>
    </source>
</evidence>
<dbReference type="InterPro" id="IPR036812">
    <property type="entry name" value="NAD(P)_OxRdtase_dom_sf"/>
</dbReference>
<organism evidence="5 6">
    <name type="scientific">Tetrahymena thermophila (strain SB210)</name>
    <dbReference type="NCBI Taxonomy" id="312017"/>
    <lineage>
        <taxon>Eukaryota</taxon>
        <taxon>Sar</taxon>
        <taxon>Alveolata</taxon>
        <taxon>Ciliophora</taxon>
        <taxon>Intramacronucleata</taxon>
        <taxon>Oligohymenophorea</taxon>
        <taxon>Hymenostomatida</taxon>
        <taxon>Tetrahymenina</taxon>
        <taxon>Tetrahymenidae</taxon>
        <taxon>Tetrahymena</taxon>
    </lineage>
</organism>
<gene>
    <name evidence="5" type="ORF">TTHERM_00962090</name>
</gene>
<dbReference type="PRINTS" id="PR01577">
    <property type="entry name" value="KCNABCHANNEL"/>
</dbReference>
<dbReference type="InParanoid" id="Q23TX8"/>
<dbReference type="FunCoup" id="Q23TX8">
    <property type="interactions" value="29"/>
</dbReference>
<dbReference type="Proteomes" id="UP000009168">
    <property type="component" value="Unassembled WGS sequence"/>
</dbReference>